<name>K0IHR9_NITGG</name>
<dbReference type="KEGG" id="nga:Ngar_c15590"/>
<evidence type="ECO:0008006" key="3">
    <source>
        <dbReference type="Google" id="ProtNLM"/>
    </source>
</evidence>
<dbReference type="Proteomes" id="UP000008037">
    <property type="component" value="Chromosome"/>
</dbReference>
<dbReference type="RefSeq" id="WP_015019030.1">
    <property type="nucleotide sequence ID" value="NC_018719.1"/>
</dbReference>
<dbReference type="STRING" id="1237085.Ngar_c15590"/>
<evidence type="ECO:0000313" key="1">
    <source>
        <dbReference type="EMBL" id="AFU58493.1"/>
    </source>
</evidence>
<keyword evidence="2" id="KW-1185">Reference proteome</keyword>
<dbReference type="GeneID" id="58787693"/>
<dbReference type="AlphaFoldDB" id="K0IHR9"/>
<proteinExistence type="predicted"/>
<dbReference type="HOGENOM" id="CLU_3075477_0_0_2"/>
<dbReference type="InParanoid" id="K0IHR9"/>
<dbReference type="BioCyc" id="CNIT1237085:G1324-1557-MONOMER"/>
<organism evidence="1 2">
    <name type="scientific">Nitrososphaera gargensis (strain Ga9.2)</name>
    <dbReference type="NCBI Taxonomy" id="1237085"/>
    <lineage>
        <taxon>Archaea</taxon>
        <taxon>Nitrososphaerota</taxon>
        <taxon>Nitrososphaeria</taxon>
        <taxon>Nitrososphaerales</taxon>
        <taxon>Nitrososphaeraceae</taxon>
        <taxon>Nitrososphaera</taxon>
    </lineage>
</organism>
<gene>
    <name evidence="1" type="ordered locus">Ngar_c15590</name>
</gene>
<evidence type="ECO:0000313" key="2">
    <source>
        <dbReference type="Proteomes" id="UP000008037"/>
    </source>
</evidence>
<dbReference type="EMBL" id="CP002408">
    <property type="protein sequence ID" value="AFU58493.1"/>
    <property type="molecule type" value="Genomic_DNA"/>
</dbReference>
<sequence length="52" mass="6125">MSTTFFSYDRYRTLLLDFVLTGQFHSHQCPKCGVVYDCDQHGCLKFQRGCDR</sequence>
<protein>
    <recommendedName>
        <fullName evidence="3">Transposase</fullName>
    </recommendedName>
</protein>
<reference evidence="1 2" key="1">
    <citation type="journal article" date="2012" name="Environ. Microbiol.">
        <title>The genome of the ammonia-oxidizing Candidatus Nitrososphaera gargensis: insights into metabolic versatility and environmental adaptations.</title>
        <authorList>
            <person name="Spang A."/>
            <person name="Poehlein A."/>
            <person name="Offre P."/>
            <person name="Zumbragel S."/>
            <person name="Haider S."/>
            <person name="Rychlik N."/>
            <person name="Nowka B."/>
            <person name="Schmeisser C."/>
            <person name="Lebedeva E.V."/>
            <person name="Rattei T."/>
            <person name="Bohm C."/>
            <person name="Schmid M."/>
            <person name="Galushko A."/>
            <person name="Hatzenpichler R."/>
            <person name="Weinmaier T."/>
            <person name="Daniel R."/>
            <person name="Schleper C."/>
            <person name="Spieck E."/>
            <person name="Streit W."/>
            <person name="Wagner M."/>
        </authorList>
    </citation>
    <scope>NUCLEOTIDE SEQUENCE [LARGE SCALE GENOMIC DNA]</scope>
    <source>
        <strain evidence="2">Ga9.2</strain>
    </source>
</reference>
<accession>K0IHR9</accession>